<protein>
    <submittedName>
        <fullName evidence="10">Uncharacterized protein LOC112689551</fullName>
    </submittedName>
</protein>
<evidence type="ECO:0000256" key="4">
    <source>
        <dbReference type="ARBA" id="ARBA00022490"/>
    </source>
</evidence>
<dbReference type="OrthoDB" id="6343432at2759"/>
<evidence type="ECO:0000256" key="7">
    <source>
        <dbReference type="ARBA" id="ARBA00023273"/>
    </source>
</evidence>
<evidence type="ECO:0000313" key="9">
    <source>
        <dbReference type="Proteomes" id="UP000694846"/>
    </source>
</evidence>
<dbReference type="Proteomes" id="UP000694846">
    <property type="component" value="Unplaced"/>
</dbReference>
<evidence type="ECO:0000313" key="10">
    <source>
        <dbReference type="RefSeq" id="XP_025419107.1"/>
    </source>
</evidence>
<keyword evidence="5" id="KW-0970">Cilium biogenesis/degradation</keyword>
<sequence length="171" mass="20389">MDIDPVEVLRHLNILGYENIEPHLLQKFMKDLKKLIKYEKQKKLVDMNKRDNIDLNIKDENVLKEKKCIVPDTHCKNKCCNKKNNDVFVRLSRPSSKMKLCSKAVSTIGVQTDLQYKHTKDDSYSQVLKRKKMDPVSLHQYYKTEWQINKVPGEKNHDKLRWQVRKMMMSK</sequence>
<comment type="similarity">
    <text evidence="3">Belongs to the HYLS1 family.</text>
</comment>
<dbReference type="AlphaFoldDB" id="A0A8B8G8D9"/>
<dbReference type="InterPro" id="IPR052319">
    <property type="entry name" value="Centriolar_ciliogenesis_assoc"/>
</dbReference>
<evidence type="ECO:0000256" key="3">
    <source>
        <dbReference type="ARBA" id="ARBA00010091"/>
    </source>
</evidence>
<evidence type="ECO:0000256" key="5">
    <source>
        <dbReference type="ARBA" id="ARBA00022794"/>
    </source>
</evidence>
<dbReference type="RefSeq" id="XP_025419107.1">
    <property type="nucleotide sequence ID" value="XM_025563322.1"/>
</dbReference>
<dbReference type="PANTHER" id="PTHR34174:SF1">
    <property type="entry name" value="CENTRIOLAR AND CILIOGENESIS-ASSOCIATED PROTEIN HYLS1"/>
    <property type="match status" value="1"/>
</dbReference>
<evidence type="ECO:0000259" key="8">
    <source>
        <dbReference type="Pfam" id="PF15311"/>
    </source>
</evidence>
<feature type="domain" description="Centriolar and ciliogenesis-associated protein HYLS1 C-terminal" evidence="8">
    <location>
        <begin position="128"/>
        <end position="171"/>
    </location>
</feature>
<evidence type="ECO:0000256" key="6">
    <source>
        <dbReference type="ARBA" id="ARBA00023212"/>
    </source>
</evidence>
<dbReference type="Pfam" id="PF15311">
    <property type="entry name" value="HYLS1_C"/>
    <property type="match status" value="1"/>
</dbReference>
<dbReference type="PANTHER" id="PTHR34174">
    <property type="entry name" value="HYDROLETHALUS SYNDROME PROTEIN 1"/>
    <property type="match status" value="1"/>
</dbReference>
<evidence type="ECO:0000256" key="1">
    <source>
        <dbReference type="ARBA" id="ARBA00004114"/>
    </source>
</evidence>
<dbReference type="GO" id="GO:0005814">
    <property type="term" value="C:centriole"/>
    <property type="evidence" value="ECO:0007669"/>
    <property type="project" value="UniProtKB-SubCell"/>
</dbReference>
<proteinExistence type="inferred from homology"/>
<organism evidence="9 10">
    <name type="scientific">Sipha flava</name>
    <name type="common">yellow sugarcane aphid</name>
    <dbReference type="NCBI Taxonomy" id="143950"/>
    <lineage>
        <taxon>Eukaryota</taxon>
        <taxon>Metazoa</taxon>
        <taxon>Ecdysozoa</taxon>
        <taxon>Arthropoda</taxon>
        <taxon>Hexapoda</taxon>
        <taxon>Insecta</taxon>
        <taxon>Pterygota</taxon>
        <taxon>Neoptera</taxon>
        <taxon>Paraneoptera</taxon>
        <taxon>Hemiptera</taxon>
        <taxon>Sternorrhyncha</taxon>
        <taxon>Aphidomorpha</taxon>
        <taxon>Aphidoidea</taxon>
        <taxon>Aphididae</taxon>
        <taxon>Sipha</taxon>
    </lineage>
</organism>
<accession>A0A8B8G8D9</accession>
<dbReference type="CTD" id="219844"/>
<keyword evidence="6" id="KW-0206">Cytoskeleton</keyword>
<dbReference type="GO" id="GO:0097730">
    <property type="term" value="C:non-motile cilium"/>
    <property type="evidence" value="ECO:0007669"/>
    <property type="project" value="TreeGrafter"/>
</dbReference>
<dbReference type="GO" id="GO:0060271">
    <property type="term" value="P:cilium assembly"/>
    <property type="evidence" value="ECO:0007669"/>
    <property type="project" value="TreeGrafter"/>
</dbReference>
<name>A0A8B8G8D9_9HEMI</name>
<comment type="subcellular location">
    <subcellularLocation>
        <location evidence="2">Cell projection</location>
        <location evidence="2">Cilium</location>
    </subcellularLocation>
    <subcellularLocation>
        <location evidence="1">Cytoplasm</location>
        <location evidence="1">Cytoskeleton</location>
        <location evidence="1">Microtubule organizing center</location>
        <location evidence="1">Centrosome</location>
        <location evidence="1">Centriole</location>
    </subcellularLocation>
</comment>
<reference evidence="10" key="1">
    <citation type="submission" date="2025-08" db="UniProtKB">
        <authorList>
            <consortium name="RefSeq"/>
        </authorList>
    </citation>
    <scope>IDENTIFICATION</scope>
    <source>
        <tissue evidence="10">Whole body</tissue>
    </source>
</reference>
<evidence type="ECO:0000256" key="2">
    <source>
        <dbReference type="ARBA" id="ARBA00004138"/>
    </source>
</evidence>
<keyword evidence="7" id="KW-0966">Cell projection</keyword>
<keyword evidence="4" id="KW-0963">Cytoplasm</keyword>
<dbReference type="GeneID" id="112689551"/>
<gene>
    <name evidence="10" type="primary">LOC112689551</name>
</gene>
<dbReference type="InterPro" id="IPR027918">
    <property type="entry name" value="HYLS1_C_dom"/>
</dbReference>
<keyword evidence="9" id="KW-1185">Reference proteome</keyword>